<accession>A0A7C4KJ95</accession>
<dbReference type="GO" id="GO:0016758">
    <property type="term" value="F:hexosyltransferase activity"/>
    <property type="evidence" value="ECO:0007669"/>
    <property type="project" value="UniProtKB-ARBA"/>
</dbReference>
<name>A0A7C4KJ95_9CHLR</name>
<dbReference type="EMBL" id="DSYK01000294">
    <property type="protein sequence ID" value="HGS21371.1"/>
    <property type="molecule type" value="Genomic_DNA"/>
</dbReference>
<reference evidence="2" key="1">
    <citation type="journal article" date="2020" name="mSystems">
        <title>Genome- and Community-Level Interaction Insights into Carbon Utilization and Element Cycling Functions of Hydrothermarchaeota in Hydrothermal Sediment.</title>
        <authorList>
            <person name="Zhou Z."/>
            <person name="Liu Y."/>
            <person name="Xu W."/>
            <person name="Pan J."/>
            <person name="Luo Z.H."/>
            <person name="Li M."/>
        </authorList>
    </citation>
    <scope>NUCLEOTIDE SEQUENCE [LARGE SCALE GENOMIC DNA]</scope>
    <source>
        <strain evidence="2">SpSt-573</strain>
    </source>
</reference>
<dbReference type="Gene3D" id="3.90.550.10">
    <property type="entry name" value="Spore Coat Polysaccharide Biosynthesis Protein SpsA, Chain A"/>
    <property type="match status" value="1"/>
</dbReference>
<dbReference type="InterPro" id="IPR001173">
    <property type="entry name" value="Glyco_trans_2-like"/>
</dbReference>
<dbReference type="PANTHER" id="PTHR22916:SF3">
    <property type="entry name" value="UDP-GLCNAC:BETAGAL BETA-1,3-N-ACETYLGLUCOSAMINYLTRANSFERASE-LIKE PROTEIN 1"/>
    <property type="match status" value="1"/>
</dbReference>
<sequence>MSPTVSVNLCCYNSEKYLRETLDSVVNQTYTDWEFIIINDGSSDSTESIISEYIKRGHNIIYHYQENQGLGYSRNEALKFSKGRFIAFIDHDDIWLPEKLEKQIPFFSDPNVGLVYSDAIYFNSEGLNHRLYQSRSYYEGNCFSQLLTDYFLCMQTVMVRRIALESLTYWFDNDFNMIEDADLFARIAYNGWKLAMVNEPLAMWRVHSSSLTWQFPIKIVEEYNVMLQKYGKIIKDFNNRYAREIKTLKYKNAIIKSLQLWKTGKNKDARRALIPFLMQGYEVLFLLGLFFLPESMMRRWLAPFRKTKVMPAEDHKHLAVDPKGWAA</sequence>
<dbReference type="AlphaFoldDB" id="A0A7C4KJ95"/>
<comment type="caution">
    <text evidence="2">The sequence shown here is derived from an EMBL/GenBank/DDBJ whole genome shotgun (WGS) entry which is preliminary data.</text>
</comment>
<keyword evidence="2" id="KW-0808">Transferase</keyword>
<gene>
    <name evidence="2" type="ORF">ENT37_05840</name>
</gene>
<organism evidence="2">
    <name type="scientific">Anaerolinea thermolimosa</name>
    <dbReference type="NCBI Taxonomy" id="229919"/>
    <lineage>
        <taxon>Bacteria</taxon>
        <taxon>Bacillati</taxon>
        <taxon>Chloroflexota</taxon>
        <taxon>Anaerolineae</taxon>
        <taxon>Anaerolineales</taxon>
        <taxon>Anaerolineaceae</taxon>
        <taxon>Anaerolinea</taxon>
    </lineage>
</organism>
<proteinExistence type="predicted"/>
<evidence type="ECO:0000313" key="2">
    <source>
        <dbReference type="EMBL" id="HGS21371.1"/>
    </source>
</evidence>
<dbReference type="PANTHER" id="PTHR22916">
    <property type="entry name" value="GLYCOSYLTRANSFERASE"/>
    <property type="match status" value="1"/>
</dbReference>
<dbReference type="InterPro" id="IPR029044">
    <property type="entry name" value="Nucleotide-diphossugar_trans"/>
</dbReference>
<evidence type="ECO:0000259" key="1">
    <source>
        <dbReference type="Pfam" id="PF00535"/>
    </source>
</evidence>
<dbReference type="Pfam" id="PF00535">
    <property type="entry name" value="Glycos_transf_2"/>
    <property type="match status" value="1"/>
</dbReference>
<feature type="domain" description="Glycosyltransferase 2-like" evidence="1">
    <location>
        <begin position="6"/>
        <end position="166"/>
    </location>
</feature>
<protein>
    <submittedName>
        <fullName evidence="2">Glycosyltransferase</fullName>
    </submittedName>
</protein>
<dbReference type="SUPFAM" id="SSF53448">
    <property type="entry name" value="Nucleotide-diphospho-sugar transferases"/>
    <property type="match status" value="1"/>
</dbReference>